<feature type="compositionally biased region" description="Polar residues" evidence="1">
    <location>
        <begin position="28"/>
        <end position="40"/>
    </location>
</feature>
<feature type="region of interest" description="Disordered" evidence="1">
    <location>
        <begin position="26"/>
        <end position="141"/>
    </location>
</feature>
<dbReference type="Proteomes" id="UP000245207">
    <property type="component" value="Unassembled WGS sequence"/>
</dbReference>
<sequence>MPIPSELLNLADKNSKAYKEYIGRLNVSMESSKPSEPTPETNKELETSANLGLEKGSRIETTNQGGKRRRRILRLSDTQESGDTKDDTNVEKSHNTTGDKNDDSETTLSDNQENVGNDGNDGVEVDTTHREEVSKENRLESDTSMIIRSLEIPNLLNLGTPEQTNYASCVDTATSLPSDDPDSGNPEGERSSKRLRQTTHTTSLSQ</sequence>
<gene>
    <name evidence="2" type="ORF">CTI12_AA392140</name>
</gene>
<comment type="caution">
    <text evidence="2">The sequence shown here is derived from an EMBL/GenBank/DDBJ whole genome shotgun (WGS) entry which is preliminary data.</text>
</comment>
<dbReference type="EMBL" id="PKPP01005661">
    <property type="protein sequence ID" value="PWA59293.1"/>
    <property type="molecule type" value="Genomic_DNA"/>
</dbReference>
<name>A0A2U1MDE5_ARTAN</name>
<evidence type="ECO:0000256" key="1">
    <source>
        <dbReference type="SAM" id="MobiDB-lite"/>
    </source>
</evidence>
<feature type="compositionally biased region" description="Polar residues" evidence="1">
    <location>
        <begin position="106"/>
        <end position="117"/>
    </location>
</feature>
<evidence type="ECO:0000313" key="2">
    <source>
        <dbReference type="EMBL" id="PWA59293.1"/>
    </source>
</evidence>
<feature type="region of interest" description="Disordered" evidence="1">
    <location>
        <begin position="171"/>
        <end position="206"/>
    </location>
</feature>
<keyword evidence="3" id="KW-1185">Reference proteome</keyword>
<feature type="compositionally biased region" description="Basic and acidic residues" evidence="1">
    <location>
        <begin position="126"/>
        <end position="141"/>
    </location>
</feature>
<accession>A0A2U1MDE5</accession>
<proteinExistence type="predicted"/>
<reference evidence="2 3" key="1">
    <citation type="journal article" date="2018" name="Mol. Plant">
        <title>The genome of Artemisia annua provides insight into the evolution of Asteraceae family and artemisinin biosynthesis.</title>
        <authorList>
            <person name="Shen Q."/>
            <person name="Zhang L."/>
            <person name="Liao Z."/>
            <person name="Wang S."/>
            <person name="Yan T."/>
            <person name="Shi P."/>
            <person name="Liu M."/>
            <person name="Fu X."/>
            <person name="Pan Q."/>
            <person name="Wang Y."/>
            <person name="Lv Z."/>
            <person name="Lu X."/>
            <person name="Zhang F."/>
            <person name="Jiang W."/>
            <person name="Ma Y."/>
            <person name="Chen M."/>
            <person name="Hao X."/>
            <person name="Li L."/>
            <person name="Tang Y."/>
            <person name="Lv G."/>
            <person name="Zhou Y."/>
            <person name="Sun X."/>
            <person name="Brodelius P.E."/>
            <person name="Rose J.K.C."/>
            <person name="Tang K."/>
        </authorList>
    </citation>
    <scope>NUCLEOTIDE SEQUENCE [LARGE SCALE GENOMIC DNA]</scope>
    <source>
        <strain evidence="3">cv. Huhao1</strain>
        <tissue evidence="2">Leaf</tissue>
    </source>
</reference>
<organism evidence="2 3">
    <name type="scientific">Artemisia annua</name>
    <name type="common">Sweet wormwood</name>
    <dbReference type="NCBI Taxonomy" id="35608"/>
    <lineage>
        <taxon>Eukaryota</taxon>
        <taxon>Viridiplantae</taxon>
        <taxon>Streptophyta</taxon>
        <taxon>Embryophyta</taxon>
        <taxon>Tracheophyta</taxon>
        <taxon>Spermatophyta</taxon>
        <taxon>Magnoliopsida</taxon>
        <taxon>eudicotyledons</taxon>
        <taxon>Gunneridae</taxon>
        <taxon>Pentapetalae</taxon>
        <taxon>asterids</taxon>
        <taxon>campanulids</taxon>
        <taxon>Asterales</taxon>
        <taxon>Asteraceae</taxon>
        <taxon>Asteroideae</taxon>
        <taxon>Anthemideae</taxon>
        <taxon>Artemisiinae</taxon>
        <taxon>Artemisia</taxon>
    </lineage>
</organism>
<evidence type="ECO:0000313" key="3">
    <source>
        <dbReference type="Proteomes" id="UP000245207"/>
    </source>
</evidence>
<protein>
    <submittedName>
        <fullName evidence="2">Uncharacterized protein</fullName>
    </submittedName>
</protein>
<feature type="compositionally biased region" description="Basic and acidic residues" evidence="1">
    <location>
        <begin position="82"/>
        <end position="103"/>
    </location>
</feature>
<dbReference type="AlphaFoldDB" id="A0A2U1MDE5"/>